<dbReference type="AlphaFoldDB" id="A0A0B5DBV8"/>
<name>A0A0B5DBV8_9CORY</name>
<dbReference type="RefSeq" id="WP_040086281.1">
    <property type="nucleotide sequence ID" value="NZ_BCSU01000020.1"/>
</dbReference>
<protein>
    <recommendedName>
        <fullName evidence="1">GyrI-like small molecule binding domain-containing protein</fullName>
    </recommendedName>
</protein>
<dbReference type="EMBL" id="CP005286">
    <property type="protein sequence ID" value="AJE33643.1"/>
    <property type="molecule type" value="Genomic_DNA"/>
</dbReference>
<keyword evidence="3" id="KW-1185">Reference proteome</keyword>
<feature type="domain" description="GyrI-like small molecule binding" evidence="1">
    <location>
        <begin position="20"/>
        <end position="187"/>
    </location>
</feature>
<accession>A0A0B5DBV8</accession>
<evidence type="ECO:0000313" key="2">
    <source>
        <dbReference type="EMBL" id="AJE33643.1"/>
    </source>
</evidence>
<proteinExistence type="predicted"/>
<dbReference type="Gene3D" id="3.20.80.10">
    <property type="entry name" value="Regulatory factor, effector binding domain"/>
    <property type="match status" value="1"/>
</dbReference>
<organism evidence="2 3">
    <name type="scientific">Corynebacterium humireducens NBRC 106098 = DSM 45392</name>
    <dbReference type="NCBI Taxonomy" id="1223515"/>
    <lineage>
        <taxon>Bacteria</taxon>
        <taxon>Bacillati</taxon>
        <taxon>Actinomycetota</taxon>
        <taxon>Actinomycetes</taxon>
        <taxon>Mycobacteriales</taxon>
        <taxon>Corynebacteriaceae</taxon>
        <taxon>Corynebacterium</taxon>
    </lineage>
</organism>
<sequence length="190" mass="21660">MTIDLKKDLPELYRPSASDFSEVVVPPMRYLSVAGEGDPNTSPSYPAALETLYPAGYAVRRAFRERTGEAFVVGPLEGLWWAEDPRDFVTRRKDAWRWRMLLPLPAEVREEDWSGVDVAVEFIDEGRCLQIMHVGPYDAEGPTLARLHDEVMPARGLTFNGPHHEIYLSDARRTAPEKLRTVLRQPVREL</sequence>
<dbReference type="SUPFAM" id="SSF55136">
    <property type="entry name" value="Probable bacterial effector-binding domain"/>
    <property type="match status" value="1"/>
</dbReference>
<dbReference type="KEGG" id="chm:B842_08970"/>
<dbReference type="Pfam" id="PF06445">
    <property type="entry name" value="GyrI-like"/>
    <property type="match status" value="1"/>
</dbReference>
<dbReference type="Proteomes" id="UP000031524">
    <property type="component" value="Chromosome"/>
</dbReference>
<dbReference type="HOGENOM" id="CLU_083625_0_0_11"/>
<gene>
    <name evidence="2" type="ORF">B842_08970</name>
</gene>
<dbReference type="InterPro" id="IPR029442">
    <property type="entry name" value="GyrI-like"/>
</dbReference>
<dbReference type="STRING" id="1223515.B842_08970"/>
<dbReference type="InterPro" id="IPR011256">
    <property type="entry name" value="Reg_factor_effector_dom_sf"/>
</dbReference>
<evidence type="ECO:0000259" key="1">
    <source>
        <dbReference type="Pfam" id="PF06445"/>
    </source>
</evidence>
<reference evidence="2 3" key="1">
    <citation type="submission" date="2013-04" db="EMBL/GenBank/DDBJ databases">
        <title>Complete genome sequence of Corynebacterium humireducens DSM 45392(T), isolated from a wastewater-fed microbial fuel cell.</title>
        <authorList>
            <person name="Ruckert C."/>
            <person name="Albersmeier A."/>
            <person name="Kalinowski J."/>
        </authorList>
    </citation>
    <scope>NUCLEOTIDE SEQUENCE [LARGE SCALE GENOMIC DNA]</scope>
    <source>
        <strain evidence="3">MFC-5</strain>
    </source>
</reference>
<dbReference type="OrthoDB" id="4772335at2"/>
<evidence type="ECO:0000313" key="3">
    <source>
        <dbReference type="Proteomes" id="UP000031524"/>
    </source>
</evidence>